<reference evidence="3" key="1">
    <citation type="submission" date="2017-01" db="EMBL/GenBank/DDBJ databases">
        <authorList>
            <person name="Wang Y."/>
            <person name="White M."/>
            <person name="Kvist S."/>
            <person name="Moncalvo J.-M."/>
        </authorList>
    </citation>
    <scope>NUCLEOTIDE SEQUENCE [LARGE SCALE GENOMIC DNA]</scope>
    <source>
        <strain evidence="3">ID-206-W2</strain>
    </source>
</reference>
<evidence type="ECO:0000313" key="3">
    <source>
        <dbReference type="Proteomes" id="UP000187429"/>
    </source>
</evidence>
<dbReference type="Proteomes" id="UP000187429">
    <property type="component" value="Unassembled WGS sequence"/>
</dbReference>
<evidence type="ECO:0000256" key="1">
    <source>
        <dbReference type="SAM" id="MobiDB-lite"/>
    </source>
</evidence>
<accession>A0A1R1XDW3</accession>
<evidence type="ECO:0000313" key="2">
    <source>
        <dbReference type="EMBL" id="OMJ12814.1"/>
    </source>
</evidence>
<dbReference type="OrthoDB" id="10313467at2759"/>
<feature type="region of interest" description="Disordered" evidence="1">
    <location>
        <begin position="1"/>
        <end position="26"/>
    </location>
</feature>
<gene>
    <name evidence="2" type="ORF">AYI69_g9255</name>
</gene>
<sequence>MIPKNDSDGYSPPSKHALMAEKARTGQLSEQEFNKYVINVDKEPPGSNKVAKEPESDSEYHEISDIEYL</sequence>
<organism evidence="2 3">
    <name type="scientific">Smittium culicis</name>
    <dbReference type="NCBI Taxonomy" id="133412"/>
    <lineage>
        <taxon>Eukaryota</taxon>
        <taxon>Fungi</taxon>
        <taxon>Fungi incertae sedis</taxon>
        <taxon>Zoopagomycota</taxon>
        <taxon>Kickxellomycotina</taxon>
        <taxon>Harpellomycetes</taxon>
        <taxon>Harpellales</taxon>
        <taxon>Legeriomycetaceae</taxon>
        <taxon>Smittium</taxon>
    </lineage>
</organism>
<proteinExistence type="predicted"/>
<comment type="caution">
    <text evidence="2">The sequence shown here is derived from an EMBL/GenBank/DDBJ whole genome shotgun (WGS) entry which is preliminary data.</text>
</comment>
<feature type="region of interest" description="Disordered" evidence="1">
    <location>
        <begin position="38"/>
        <end position="69"/>
    </location>
</feature>
<dbReference type="EMBL" id="LSSM01005380">
    <property type="protein sequence ID" value="OMJ12814.1"/>
    <property type="molecule type" value="Genomic_DNA"/>
</dbReference>
<name>A0A1R1XDW3_9FUNG</name>
<dbReference type="AlphaFoldDB" id="A0A1R1XDW3"/>
<protein>
    <submittedName>
        <fullName evidence="2">Uncharacterized protein</fullName>
    </submittedName>
</protein>
<feature type="compositionally biased region" description="Basic and acidic residues" evidence="1">
    <location>
        <begin position="40"/>
        <end position="69"/>
    </location>
</feature>
<keyword evidence="3" id="KW-1185">Reference proteome</keyword>